<dbReference type="OrthoDB" id="3266451at2759"/>
<dbReference type="EMBL" id="KN834813">
    <property type="protein sequence ID" value="KIK54721.1"/>
    <property type="molecule type" value="Genomic_DNA"/>
</dbReference>
<dbReference type="AlphaFoldDB" id="A0A0D0BIW2"/>
<organism evidence="1 2">
    <name type="scientific">Collybiopsis luxurians FD-317 M1</name>
    <dbReference type="NCBI Taxonomy" id="944289"/>
    <lineage>
        <taxon>Eukaryota</taxon>
        <taxon>Fungi</taxon>
        <taxon>Dikarya</taxon>
        <taxon>Basidiomycota</taxon>
        <taxon>Agaricomycotina</taxon>
        <taxon>Agaricomycetes</taxon>
        <taxon>Agaricomycetidae</taxon>
        <taxon>Agaricales</taxon>
        <taxon>Marasmiineae</taxon>
        <taxon>Omphalotaceae</taxon>
        <taxon>Collybiopsis</taxon>
        <taxon>Collybiopsis luxurians</taxon>
    </lineage>
</organism>
<protein>
    <submittedName>
        <fullName evidence="1">Uncharacterized protein</fullName>
    </submittedName>
</protein>
<gene>
    <name evidence="1" type="ORF">GYMLUDRAFT_206192</name>
</gene>
<evidence type="ECO:0000313" key="1">
    <source>
        <dbReference type="EMBL" id="KIK54721.1"/>
    </source>
</evidence>
<name>A0A0D0BIW2_9AGAR</name>
<evidence type="ECO:0000313" key="2">
    <source>
        <dbReference type="Proteomes" id="UP000053593"/>
    </source>
</evidence>
<proteinExistence type="predicted"/>
<feature type="non-terminal residue" evidence="1">
    <location>
        <position position="120"/>
    </location>
</feature>
<accession>A0A0D0BIW2</accession>
<reference evidence="1 2" key="1">
    <citation type="submission" date="2014-04" db="EMBL/GenBank/DDBJ databases">
        <title>Evolutionary Origins and Diversification of the Mycorrhizal Mutualists.</title>
        <authorList>
            <consortium name="DOE Joint Genome Institute"/>
            <consortium name="Mycorrhizal Genomics Consortium"/>
            <person name="Kohler A."/>
            <person name="Kuo A."/>
            <person name="Nagy L.G."/>
            <person name="Floudas D."/>
            <person name="Copeland A."/>
            <person name="Barry K.W."/>
            <person name="Cichocki N."/>
            <person name="Veneault-Fourrey C."/>
            <person name="LaButti K."/>
            <person name="Lindquist E.A."/>
            <person name="Lipzen A."/>
            <person name="Lundell T."/>
            <person name="Morin E."/>
            <person name="Murat C."/>
            <person name="Riley R."/>
            <person name="Ohm R."/>
            <person name="Sun H."/>
            <person name="Tunlid A."/>
            <person name="Henrissat B."/>
            <person name="Grigoriev I.V."/>
            <person name="Hibbett D.S."/>
            <person name="Martin F."/>
        </authorList>
    </citation>
    <scope>NUCLEOTIDE SEQUENCE [LARGE SCALE GENOMIC DNA]</scope>
    <source>
        <strain evidence="1 2">FD-317 M1</strain>
    </source>
</reference>
<dbReference type="Proteomes" id="UP000053593">
    <property type="component" value="Unassembled WGS sequence"/>
</dbReference>
<dbReference type="HOGENOM" id="CLU_018544_3_1_1"/>
<sequence length="120" mass="13942">MAVHTCSTCKRSVKPRVDFGSTAELHQNLRSGYGPSFVSTQEVRGMINLVDRDIEDCQAEVIRLRAQITYFEVQQELLKVHKMKLRSLLSPVRKIPNETLSRIVEYVCEENLFQDYPWPE</sequence>
<keyword evidence="2" id="KW-1185">Reference proteome</keyword>